<dbReference type="Proteomes" id="UP000242146">
    <property type="component" value="Unassembled WGS sequence"/>
</dbReference>
<dbReference type="GO" id="GO:0003824">
    <property type="term" value="F:catalytic activity"/>
    <property type="evidence" value="ECO:0007669"/>
    <property type="project" value="InterPro"/>
</dbReference>
<organism evidence="2 3">
    <name type="scientific">Hesseltinella vesiculosa</name>
    <dbReference type="NCBI Taxonomy" id="101127"/>
    <lineage>
        <taxon>Eukaryota</taxon>
        <taxon>Fungi</taxon>
        <taxon>Fungi incertae sedis</taxon>
        <taxon>Mucoromycota</taxon>
        <taxon>Mucoromycotina</taxon>
        <taxon>Mucoromycetes</taxon>
        <taxon>Mucorales</taxon>
        <taxon>Cunninghamellaceae</taxon>
        <taxon>Hesseltinella</taxon>
    </lineage>
</organism>
<evidence type="ECO:0000313" key="3">
    <source>
        <dbReference type="Proteomes" id="UP000242146"/>
    </source>
</evidence>
<feature type="domain" description="Amidase" evidence="1">
    <location>
        <begin position="108"/>
        <end position="528"/>
    </location>
</feature>
<evidence type="ECO:0000313" key="2">
    <source>
        <dbReference type="EMBL" id="ORX61959.1"/>
    </source>
</evidence>
<dbReference type="Pfam" id="PF01425">
    <property type="entry name" value="Amidase"/>
    <property type="match status" value="1"/>
</dbReference>
<dbReference type="Gene3D" id="3.90.1300.10">
    <property type="entry name" value="Amidase signature (AS) domain"/>
    <property type="match status" value="1"/>
</dbReference>
<dbReference type="AlphaFoldDB" id="A0A1X2GVB0"/>
<proteinExistence type="predicted"/>
<keyword evidence="3" id="KW-1185">Reference proteome</keyword>
<dbReference type="InterPro" id="IPR036928">
    <property type="entry name" value="AS_sf"/>
</dbReference>
<protein>
    <submittedName>
        <fullName evidence="2">Amidase signature enzyme</fullName>
    </submittedName>
</protein>
<reference evidence="2 3" key="1">
    <citation type="submission" date="2016-07" db="EMBL/GenBank/DDBJ databases">
        <title>Pervasive Adenine N6-methylation of Active Genes in Fungi.</title>
        <authorList>
            <consortium name="DOE Joint Genome Institute"/>
            <person name="Mondo S.J."/>
            <person name="Dannebaum R.O."/>
            <person name="Kuo R.C."/>
            <person name="Labutti K."/>
            <person name="Haridas S."/>
            <person name="Kuo A."/>
            <person name="Salamov A."/>
            <person name="Ahrendt S.R."/>
            <person name="Lipzen A."/>
            <person name="Sullivan W."/>
            <person name="Andreopoulos W.B."/>
            <person name="Clum A."/>
            <person name="Lindquist E."/>
            <person name="Daum C."/>
            <person name="Ramamoorthy G.K."/>
            <person name="Gryganskyi A."/>
            <person name="Culley D."/>
            <person name="Magnuson J.K."/>
            <person name="James T.Y."/>
            <person name="O'Malley M.A."/>
            <person name="Stajich J.E."/>
            <person name="Spatafora J.W."/>
            <person name="Visel A."/>
            <person name="Grigoriev I.V."/>
        </authorList>
    </citation>
    <scope>NUCLEOTIDE SEQUENCE [LARGE SCALE GENOMIC DNA]</scope>
    <source>
        <strain evidence="2 3">NRRL 3301</strain>
    </source>
</reference>
<accession>A0A1X2GVB0</accession>
<dbReference type="OrthoDB" id="566138at2759"/>
<gene>
    <name evidence="2" type="ORF">DM01DRAFT_1403690</name>
</gene>
<dbReference type="SUPFAM" id="SSF75304">
    <property type="entry name" value="Amidase signature (AS) enzymes"/>
    <property type="match status" value="1"/>
</dbReference>
<evidence type="ECO:0000259" key="1">
    <source>
        <dbReference type="Pfam" id="PF01425"/>
    </source>
</evidence>
<dbReference type="STRING" id="101127.A0A1X2GVB0"/>
<sequence>MTKLPPTPTYTGKALLDLVELLESDKNVAAEHAAQAGLQKLRYMDIRGFPTTLALPMKMIVEGNKHAHAQKNVSMDVSKRSPSYGYYSFWDYHMSYSKRETTPTDVAQHLIQAVEASAQHEWLRPIVKEDILRQAAASTERYNQGKPLSAMDGVFMAFKEDEAIKGYIATSGSTFLNKDNPSLDDATPIARLRAAGVIVVGQTRMQEFGWDAFGINPNSGTPRNPYKLTSSCGGSSSGSGGIIAGGVVPSALGGDGSGSVRIPASFCGVYGLKPTVGRVSGYGSMGVCPSVGVTGPLGITADDMTMVLSIISGPDAKDEKTLLQPPLDLTIYNQTESLADLTIGIVPNWNKECLEPAIVVQLEKVLDHLKTLGAKVVEIEIKNTELARQAQLITICSEMNSFIRRFPNNHNDLLASNRANMALMDQSTPTDYVKAQQIRTIVIKEMEDIFKEVDVIMTPTTAILALDFPEDCFDIGMLCGGRTGNSTQFTLLANFTGIPAVAVPAGFDNEKPVSVQFFAPWYEEAQLCRLAKVCESAPGIERRCAPHSYHGNFLPKNATL</sequence>
<name>A0A1X2GVB0_9FUNG</name>
<dbReference type="InterPro" id="IPR000120">
    <property type="entry name" value="Amidase"/>
</dbReference>
<dbReference type="PANTHER" id="PTHR11895">
    <property type="entry name" value="TRANSAMIDASE"/>
    <property type="match status" value="1"/>
</dbReference>
<comment type="caution">
    <text evidence="2">The sequence shown here is derived from an EMBL/GenBank/DDBJ whole genome shotgun (WGS) entry which is preliminary data.</text>
</comment>
<dbReference type="InterPro" id="IPR023631">
    <property type="entry name" value="Amidase_dom"/>
</dbReference>
<dbReference type="PANTHER" id="PTHR11895:SF67">
    <property type="entry name" value="AMIDASE DOMAIN-CONTAINING PROTEIN"/>
    <property type="match status" value="1"/>
</dbReference>
<dbReference type="EMBL" id="MCGT01000002">
    <property type="protein sequence ID" value="ORX61959.1"/>
    <property type="molecule type" value="Genomic_DNA"/>
</dbReference>